<organism evidence="1 2">
    <name type="scientific">Brachionus plicatilis</name>
    <name type="common">Marine rotifer</name>
    <name type="synonym">Brachionus muelleri</name>
    <dbReference type="NCBI Taxonomy" id="10195"/>
    <lineage>
        <taxon>Eukaryota</taxon>
        <taxon>Metazoa</taxon>
        <taxon>Spiralia</taxon>
        <taxon>Gnathifera</taxon>
        <taxon>Rotifera</taxon>
        <taxon>Eurotatoria</taxon>
        <taxon>Monogononta</taxon>
        <taxon>Pseudotrocha</taxon>
        <taxon>Ploima</taxon>
        <taxon>Brachionidae</taxon>
        <taxon>Brachionus</taxon>
    </lineage>
</organism>
<sequence length="161" mass="18584">MKGKLSQAALQYRLNHLQILVEFHRFLIFKAGVLEMEEQLKIIIFLRGVSIKWPSSVGFQLLIRLPPGSTRILGIIIIEIIIKRKQDDDNIIKIVNQQADALVIKDRLTLLLFDNLNIYPLKVGLRFSCVVKPKLCTLTEVKIYAFMTITIRNLKKSKQIK</sequence>
<comment type="caution">
    <text evidence="1">The sequence shown here is derived from an EMBL/GenBank/DDBJ whole genome shotgun (WGS) entry which is preliminary data.</text>
</comment>
<dbReference type="AlphaFoldDB" id="A0A3M7R3C2"/>
<reference evidence="1 2" key="1">
    <citation type="journal article" date="2018" name="Sci. Rep.">
        <title>Genomic signatures of local adaptation to the degree of environmental predictability in rotifers.</title>
        <authorList>
            <person name="Franch-Gras L."/>
            <person name="Hahn C."/>
            <person name="Garcia-Roger E.M."/>
            <person name="Carmona M.J."/>
            <person name="Serra M."/>
            <person name="Gomez A."/>
        </authorList>
    </citation>
    <scope>NUCLEOTIDE SEQUENCE [LARGE SCALE GENOMIC DNA]</scope>
    <source>
        <strain evidence="1">HYR1</strain>
    </source>
</reference>
<protein>
    <submittedName>
        <fullName evidence="1">Uncharacterized protein</fullName>
    </submittedName>
</protein>
<dbReference type="Proteomes" id="UP000276133">
    <property type="component" value="Unassembled WGS sequence"/>
</dbReference>
<evidence type="ECO:0000313" key="2">
    <source>
        <dbReference type="Proteomes" id="UP000276133"/>
    </source>
</evidence>
<dbReference type="EMBL" id="REGN01004385">
    <property type="protein sequence ID" value="RNA17735.1"/>
    <property type="molecule type" value="Genomic_DNA"/>
</dbReference>
<proteinExistence type="predicted"/>
<keyword evidence="2" id="KW-1185">Reference proteome</keyword>
<evidence type="ECO:0000313" key="1">
    <source>
        <dbReference type="EMBL" id="RNA17735.1"/>
    </source>
</evidence>
<name>A0A3M7R3C2_BRAPC</name>
<gene>
    <name evidence="1" type="ORF">BpHYR1_042124</name>
</gene>
<accession>A0A3M7R3C2</accession>